<feature type="non-terminal residue" evidence="2">
    <location>
        <position position="1"/>
    </location>
</feature>
<sequence>MGNCGASHQAVESWADDGEWEDETDASSEEGDHHHPHHHDDAHGRTEEHVSEVTIRITRRQLQELMERKKQAHGGLVVGSSRRATEQLLADIMNSGEVHHHAEAHWHWKPALQSIPEAVES</sequence>
<reference evidence="2 3" key="1">
    <citation type="journal article" date="2019" name="Sci. Rep.">
        <title>A high-quality genome of Eragrostis curvula grass provides insights into Poaceae evolution and supports new strategies to enhance forage quality.</title>
        <authorList>
            <person name="Carballo J."/>
            <person name="Santos B.A.C.M."/>
            <person name="Zappacosta D."/>
            <person name="Garbus I."/>
            <person name="Selva J.P."/>
            <person name="Gallo C.A."/>
            <person name="Diaz A."/>
            <person name="Albertini E."/>
            <person name="Caccamo M."/>
            <person name="Echenique V."/>
        </authorList>
    </citation>
    <scope>NUCLEOTIDE SEQUENCE [LARGE SCALE GENOMIC DNA]</scope>
    <source>
        <strain evidence="3">cv. Victoria</strain>
        <tissue evidence="2">Leaf</tissue>
    </source>
</reference>
<feature type="compositionally biased region" description="Acidic residues" evidence="1">
    <location>
        <begin position="14"/>
        <end position="29"/>
    </location>
</feature>
<proteinExistence type="predicted"/>
<dbReference type="OrthoDB" id="610799at2759"/>
<organism evidence="2 3">
    <name type="scientific">Eragrostis curvula</name>
    <name type="common">weeping love grass</name>
    <dbReference type="NCBI Taxonomy" id="38414"/>
    <lineage>
        <taxon>Eukaryota</taxon>
        <taxon>Viridiplantae</taxon>
        <taxon>Streptophyta</taxon>
        <taxon>Embryophyta</taxon>
        <taxon>Tracheophyta</taxon>
        <taxon>Spermatophyta</taxon>
        <taxon>Magnoliopsida</taxon>
        <taxon>Liliopsida</taxon>
        <taxon>Poales</taxon>
        <taxon>Poaceae</taxon>
        <taxon>PACMAD clade</taxon>
        <taxon>Chloridoideae</taxon>
        <taxon>Eragrostideae</taxon>
        <taxon>Eragrostidinae</taxon>
        <taxon>Eragrostis</taxon>
    </lineage>
</organism>
<protein>
    <submittedName>
        <fullName evidence="2">Uncharacterized protein</fullName>
    </submittedName>
</protein>
<feature type="region of interest" description="Disordered" evidence="1">
    <location>
        <begin position="1"/>
        <end position="55"/>
    </location>
</feature>
<evidence type="ECO:0000256" key="1">
    <source>
        <dbReference type="SAM" id="MobiDB-lite"/>
    </source>
</evidence>
<dbReference type="EMBL" id="RWGY01000009">
    <property type="protein sequence ID" value="TVU34834.1"/>
    <property type="molecule type" value="Genomic_DNA"/>
</dbReference>
<gene>
    <name evidence="2" type="ORF">EJB05_16687</name>
</gene>
<comment type="caution">
    <text evidence="2">The sequence shown here is derived from an EMBL/GenBank/DDBJ whole genome shotgun (WGS) entry which is preliminary data.</text>
</comment>
<name>A0A5J9VHH1_9POAL</name>
<dbReference type="PANTHER" id="PTHR33647">
    <property type="entry name" value="OS01G0793900 PROTEIN"/>
    <property type="match status" value="1"/>
</dbReference>
<keyword evidence="3" id="KW-1185">Reference proteome</keyword>
<dbReference type="Gramene" id="TVU34834">
    <property type="protein sequence ID" value="TVU34834"/>
    <property type="gene ID" value="EJB05_16687"/>
</dbReference>
<dbReference type="Proteomes" id="UP000324897">
    <property type="component" value="Unassembled WGS sequence"/>
</dbReference>
<dbReference type="PANTHER" id="PTHR33647:SF1">
    <property type="entry name" value="OS01G0793800 PROTEIN"/>
    <property type="match status" value="1"/>
</dbReference>
<evidence type="ECO:0000313" key="2">
    <source>
        <dbReference type="EMBL" id="TVU34834.1"/>
    </source>
</evidence>
<dbReference type="AlphaFoldDB" id="A0A5J9VHH1"/>
<feature type="compositionally biased region" description="Basic and acidic residues" evidence="1">
    <location>
        <begin position="30"/>
        <end position="51"/>
    </location>
</feature>
<evidence type="ECO:0000313" key="3">
    <source>
        <dbReference type="Proteomes" id="UP000324897"/>
    </source>
</evidence>
<accession>A0A5J9VHH1</accession>